<dbReference type="RefSeq" id="XP_017999489.1">
    <property type="nucleotide sequence ID" value="XM_018143420.1"/>
</dbReference>
<dbReference type="EMBL" id="LFJN01000014">
    <property type="protein sequence ID" value="KPI39526.1"/>
    <property type="molecule type" value="Genomic_DNA"/>
</dbReference>
<dbReference type="AlphaFoldDB" id="A0A0N1H3M5"/>
<organism evidence="2 3">
    <name type="scientific">Cyphellophora attinorum</name>
    <dbReference type="NCBI Taxonomy" id="1664694"/>
    <lineage>
        <taxon>Eukaryota</taxon>
        <taxon>Fungi</taxon>
        <taxon>Dikarya</taxon>
        <taxon>Ascomycota</taxon>
        <taxon>Pezizomycotina</taxon>
        <taxon>Eurotiomycetes</taxon>
        <taxon>Chaetothyriomycetidae</taxon>
        <taxon>Chaetothyriales</taxon>
        <taxon>Cyphellophoraceae</taxon>
        <taxon>Cyphellophora</taxon>
    </lineage>
</organism>
<evidence type="ECO:0000313" key="2">
    <source>
        <dbReference type="EMBL" id="KPI39526.1"/>
    </source>
</evidence>
<gene>
    <name evidence="2" type="ORF">AB675_3374</name>
</gene>
<dbReference type="GeneID" id="28735300"/>
<feature type="compositionally biased region" description="Basic and acidic residues" evidence="1">
    <location>
        <begin position="8"/>
        <end position="26"/>
    </location>
</feature>
<reference evidence="2 3" key="1">
    <citation type="submission" date="2015-06" db="EMBL/GenBank/DDBJ databases">
        <title>Draft genome of the ant-associated black yeast Phialophora attae CBS 131958.</title>
        <authorList>
            <person name="Moreno L.F."/>
            <person name="Stielow B.J."/>
            <person name="de Hoog S."/>
            <person name="Vicente V.A."/>
            <person name="Weiss V.A."/>
            <person name="de Vries M."/>
            <person name="Cruz L.M."/>
            <person name="Souza E.M."/>
        </authorList>
    </citation>
    <scope>NUCLEOTIDE SEQUENCE [LARGE SCALE GENOMIC DNA]</scope>
    <source>
        <strain evidence="2 3">CBS 131958</strain>
    </source>
</reference>
<dbReference type="VEuPathDB" id="FungiDB:AB675_3374"/>
<dbReference type="Proteomes" id="UP000038010">
    <property type="component" value="Unassembled WGS sequence"/>
</dbReference>
<keyword evidence="3" id="KW-1185">Reference proteome</keyword>
<comment type="caution">
    <text evidence="2">The sequence shown here is derived from an EMBL/GenBank/DDBJ whole genome shotgun (WGS) entry which is preliminary data.</text>
</comment>
<accession>A0A0N1H3M5</accession>
<name>A0A0N1H3M5_9EURO</name>
<proteinExistence type="predicted"/>
<evidence type="ECO:0000313" key="3">
    <source>
        <dbReference type="Proteomes" id="UP000038010"/>
    </source>
</evidence>
<sequence length="141" mass="15799">MPFAGPADLEKEMRNDHKERLANRRADLEKSYSRNLRRLQARLDEVDGAGDVNHDVPTSDVQLQAYLDELANLITAKKEIEGKILKTTEDIALAAKGFEQEFIAVLEGVKQDIAEAMEDLYKIDGSAMKVNEKGQDDGKRP</sequence>
<protein>
    <submittedName>
        <fullName evidence="2">Uncharacterized protein</fullName>
    </submittedName>
</protein>
<feature type="region of interest" description="Disordered" evidence="1">
    <location>
        <begin position="1"/>
        <end position="26"/>
    </location>
</feature>
<evidence type="ECO:0000256" key="1">
    <source>
        <dbReference type="SAM" id="MobiDB-lite"/>
    </source>
</evidence>